<evidence type="ECO:0000256" key="2">
    <source>
        <dbReference type="ARBA" id="ARBA00023002"/>
    </source>
</evidence>
<keyword evidence="2 3" id="KW-0560">Oxidoreductase</keyword>
<dbReference type="PANTHER" id="PTHR24321">
    <property type="entry name" value="DEHYDROGENASES, SHORT CHAIN"/>
    <property type="match status" value="1"/>
</dbReference>
<name>A0ABV9S1Q0_9PSEU</name>
<gene>
    <name evidence="3" type="ORF">ACFPCV_18835</name>
</gene>
<dbReference type="EMBL" id="JBHSIS010000008">
    <property type="protein sequence ID" value="MFC4855570.1"/>
    <property type="molecule type" value="Genomic_DNA"/>
</dbReference>
<dbReference type="InterPro" id="IPR036291">
    <property type="entry name" value="NAD(P)-bd_dom_sf"/>
</dbReference>
<evidence type="ECO:0000313" key="3">
    <source>
        <dbReference type="EMBL" id="MFC4855570.1"/>
    </source>
</evidence>
<dbReference type="Gene3D" id="3.40.50.720">
    <property type="entry name" value="NAD(P)-binding Rossmann-like Domain"/>
    <property type="match status" value="1"/>
</dbReference>
<accession>A0ABV9S1Q0</accession>
<dbReference type="SUPFAM" id="SSF51735">
    <property type="entry name" value="NAD(P)-binding Rossmann-fold domains"/>
    <property type="match status" value="1"/>
</dbReference>
<reference evidence="4" key="1">
    <citation type="journal article" date="2019" name="Int. J. Syst. Evol. Microbiol.">
        <title>The Global Catalogue of Microorganisms (GCM) 10K type strain sequencing project: providing services to taxonomists for standard genome sequencing and annotation.</title>
        <authorList>
            <consortium name="The Broad Institute Genomics Platform"/>
            <consortium name="The Broad Institute Genome Sequencing Center for Infectious Disease"/>
            <person name="Wu L."/>
            <person name="Ma J."/>
        </authorList>
    </citation>
    <scope>NUCLEOTIDE SEQUENCE [LARGE SCALE GENOMIC DNA]</scope>
    <source>
        <strain evidence="4">ZS-22-S1</strain>
    </source>
</reference>
<evidence type="ECO:0000256" key="1">
    <source>
        <dbReference type="ARBA" id="ARBA00006484"/>
    </source>
</evidence>
<dbReference type="CDD" id="cd05233">
    <property type="entry name" value="SDR_c"/>
    <property type="match status" value="1"/>
</dbReference>
<sequence length="219" mass="22102">MTDSVLITGGTGGLGTAVTAAFTEAGWRVVVPYRSHAPSGVVGVRADLTDPAQVAAAVEVAAEEGPLRAVVNLAGGFAMGGRVHETPVEEFEAQFHTNLRPTYLVCAAALPHLIAAGGGSIVCVSSKAAVAPFSGAAGYVTSKAAVLAFVAALDAEYRADGVRVNAVLPGVIDTPANRESMPGSRAGWVDPADIARTILFLASEAASTISGAHIPVDRA</sequence>
<dbReference type="GO" id="GO:0016491">
    <property type="term" value="F:oxidoreductase activity"/>
    <property type="evidence" value="ECO:0007669"/>
    <property type="project" value="UniProtKB-KW"/>
</dbReference>
<dbReference type="InterPro" id="IPR002347">
    <property type="entry name" value="SDR_fam"/>
</dbReference>
<comment type="similarity">
    <text evidence="1">Belongs to the short-chain dehydrogenases/reductases (SDR) family.</text>
</comment>
<dbReference type="Proteomes" id="UP001595859">
    <property type="component" value="Unassembled WGS sequence"/>
</dbReference>
<dbReference type="Pfam" id="PF00106">
    <property type="entry name" value="adh_short"/>
    <property type="match status" value="1"/>
</dbReference>
<keyword evidence="4" id="KW-1185">Reference proteome</keyword>
<dbReference type="EC" id="1.1.1.-" evidence="3"/>
<protein>
    <submittedName>
        <fullName evidence="3">SDR family NAD(P)-dependent oxidoreductase</fullName>
        <ecNumber evidence="3">1.1.1.-</ecNumber>
    </submittedName>
</protein>
<dbReference type="RefSeq" id="WP_378057531.1">
    <property type="nucleotide sequence ID" value="NZ_JBHSIS010000008.1"/>
</dbReference>
<evidence type="ECO:0000313" key="4">
    <source>
        <dbReference type="Proteomes" id="UP001595859"/>
    </source>
</evidence>
<proteinExistence type="inferred from homology"/>
<comment type="caution">
    <text evidence="3">The sequence shown here is derived from an EMBL/GenBank/DDBJ whole genome shotgun (WGS) entry which is preliminary data.</text>
</comment>
<dbReference type="PANTHER" id="PTHR24321:SF8">
    <property type="entry name" value="ESTRADIOL 17-BETA-DEHYDROGENASE 8-RELATED"/>
    <property type="match status" value="1"/>
</dbReference>
<organism evidence="3 4">
    <name type="scientific">Actinophytocola glycyrrhizae</name>
    <dbReference type="NCBI Taxonomy" id="2044873"/>
    <lineage>
        <taxon>Bacteria</taxon>
        <taxon>Bacillati</taxon>
        <taxon>Actinomycetota</taxon>
        <taxon>Actinomycetes</taxon>
        <taxon>Pseudonocardiales</taxon>
        <taxon>Pseudonocardiaceae</taxon>
    </lineage>
</organism>
<dbReference type="PRINTS" id="PR00081">
    <property type="entry name" value="GDHRDH"/>
</dbReference>